<dbReference type="PANTHER" id="PTHR21092:SF0">
    <property type="entry name" value="NICASTRIN"/>
    <property type="match status" value="1"/>
</dbReference>
<reference evidence="13" key="1">
    <citation type="journal article" date="2018" name="Nat. Microbiol.">
        <title>Leveraging single-cell genomics to expand the fungal tree of life.</title>
        <authorList>
            <person name="Ahrendt S.R."/>
            <person name="Quandt C.A."/>
            <person name="Ciobanu D."/>
            <person name="Clum A."/>
            <person name="Salamov A."/>
            <person name="Andreopoulos B."/>
            <person name="Cheng J.F."/>
            <person name="Woyke T."/>
            <person name="Pelin A."/>
            <person name="Henrissat B."/>
            <person name="Reynolds N.K."/>
            <person name="Benny G.L."/>
            <person name="Smith M.E."/>
            <person name="James T.Y."/>
            <person name="Grigoriev I.V."/>
        </authorList>
    </citation>
    <scope>NUCLEOTIDE SEQUENCE [LARGE SCALE GENOMIC DNA]</scope>
</reference>
<evidence type="ECO:0000256" key="1">
    <source>
        <dbReference type="ARBA" id="ARBA00004479"/>
    </source>
</evidence>
<proteinExistence type="inferred from homology"/>
<keyword evidence="13" id="KW-1185">Reference proteome</keyword>
<evidence type="ECO:0000256" key="2">
    <source>
        <dbReference type="ARBA" id="ARBA00007717"/>
    </source>
</evidence>
<evidence type="ECO:0000256" key="8">
    <source>
        <dbReference type="ARBA" id="ARBA00023136"/>
    </source>
</evidence>
<feature type="transmembrane region" description="Helical" evidence="10">
    <location>
        <begin position="623"/>
        <end position="642"/>
    </location>
</feature>
<gene>
    <name evidence="12" type="ORF">BJ684DRAFT_9907</name>
</gene>
<dbReference type="SUPFAM" id="SSF53187">
    <property type="entry name" value="Zn-dependent exopeptidases"/>
    <property type="match status" value="1"/>
</dbReference>
<dbReference type="Pfam" id="PF05450">
    <property type="entry name" value="Nicastrin"/>
    <property type="match status" value="1"/>
</dbReference>
<accession>A0A4P9Y3N6</accession>
<evidence type="ECO:0000256" key="7">
    <source>
        <dbReference type="ARBA" id="ARBA00022989"/>
    </source>
</evidence>
<evidence type="ECO:0000313" key="12">
    <source>
        <dbReference type="EMBL" id="RKP13537.1"/>
    </source>
</evidence>
<keyword evidence="8 10" id="KW-0472">Membrane</keyword>
<evidence type="ECO:0000256" key="6">
    <source>
        <dbReference type="ARBA" id="ARBA00022976"/>
    </source>
</evidence>
<name>A0A4P9Y3N6_9FUNG</name>
<dbReference type="EMBL" id="KZ987997">
    <property type="protein sequence ID" value="RKP13537.1"/>
    <property type="molecule type" value="Genomic_DNA"/>
</dbReference>
<keyword evidence="5" id="KW-0732">Signal</keyword>
<dbReference type="InterPro" id="IPR008710">
    <property type="entry name" value="Nicastrin"/>
</dbReference>
<keyword evidence="7 10" id="KW-1133">Transmembrane helix</keyword>
<evidence type="ECO:0000256" key="9">
    <source>
        <dbReference type="ARBA" id="ARBA00023180"/>
    </source>
</evidence>
<evidence type="ECO:0000256" key="10">
    <source>
        <dbReference type="SAM" id="Phobius"/>
    </source>
</evidence>
<evidence type="ECO:0000313" key="13">
    <source>
        <dbReference type="Proteomes" id="UP000267251"/>
    </source>
</evidence>
<evidence type="ECO:0000256" key="4">
    <source>
        <dbReference type="ARBA" id="ARBA00022692"/>
    </source>
</evidence>
<keyword evidence="4 10" id="KW-0812">Transmembrane</keyword>
<evidence type="ECO:0000259" key="11">
    <source>
        <dbReference type="Pfam" id="PF18266"/>
    </source>
</evidence>
<dbReference type="Proteomes" id="UP000267251">
    <property type="component" value="Unassembled WGS sequence"/>
</dbReference>
<sequence>MIAANPGASNGQLLYNSTYITLNASPCARLLNATGTIGCQSPRNGVSGIVYGVPSDNDLEAFIANPPSGGNHALLLPIRYFVPDTIDRLMKTKKVSGIIVILSNATRPSSYSPDVSCPNCEFGMYAGQNTQTQWNPNGNGLIYRTYDIPIFATSPSHDSTYSALMRAVESNSKGGYRTFPMYSVEFDAFMYSAYDAPTCLRRGWCAPVGGYSIYSTASSAISRTDNRPIIMMSTGMNERTFFHDESIGAEAAISGVVGLLAIAEALSRAPAPSTGHLLFTFFHSEGWGYAGSQRFWSDVEAGGTFTCDVPFSKNTPGCPYKEAACASPCRRDLDYTHINPDSLNTILELGPIGHMNLPPPLNTSNRFYAHTHTTSAPNTALAQALNSSGLRPLINIPSSSQGLPPSSAQSILRTRPNIRHAVLTDYENPGDRSIWQADLDDVYVPMSWESVCSIANSTARAAWSLAQTGGGNGTGIPSSLNVNCTLVDTLMDCLINNFSCPLVRQFTPTNEPVGKTAHYSIFQHRSMDWTTSFVYAYMYNLTATVREGSCESVADCREGQECVASQCLWGMTRLHDAYGMGLKMDANTGVFTVEDPTKATWVESLWDPVVFRLFLVTSKGMQILELMVGLILTVGAIGLTLWGRKAAAKSLKVA</sequence>
<feature type="domain" description="Nicastrin small lobe" evidence="11">
    <location>
        <begin position="26"/>
        <end position="191"/>
    </location>
</feature>
<evidence type="ECO:0000256" key="5">
    <source>
        <dbReference type="ARBA" id="ARBA00022729"/>
    </source>
</evidence>
<dbReference type="InterPro" id="IPR041084">
    <property type="entry name" value="Ncstrn_small"/>
</dbReference>
<keyword evidence="9" id="KW-0325">Glycoprotein</keyword>
<dbReference type="GO" id="GO:0016485">
    <property type="term" value="P:protein processing"/>
    <property type="evidence" value="ECO:0007669"/>
    <property type="project" value="InterPro"/>
</dbReference>
<comment type="similarity">
    <text evidence="2">Belongs to the nicastrin family.</text>
</comment>
<dbReference type="OrthoDB" id="10265862at2759"/>
<comment type="subcellular location">
    <subcellularLocation>
        <location evidence="1">Membrane</location>
        <topology evidence="1">Single-pass type I membrane protein</topology>
    </subcellularLocation>
</comment>
<evidence type="ECO:0000256" key="3">
    <source>
        <dbReference type="ARBA" id="ARBA00015303"/>
    </source>
</evidence>
<dbReference type="PANTHER" id="PTHR21092">
    <property type="entry name" value="NICASTRIN"/>
    <property type="match status" value="1"/>
</dbReference>
<dbReference type="AlphaFoldDB" id="A0A4P9Y3N6"/>
<dbReference type="GO" id="GO:0005886">
    <property type="term" value="C:plasma membrane"/>
    <property type="evidence" value="ECO:0007669"/>
    <property type="project" value="TreeGrafter"/>
</dbReference>
<dbReference type="Pfam" id="PF18266">
    <property type="entry name" value="Ncstrn_small"/>
    <property type="match status" value="1"/>
</dbReference>
<keyword evidence="6" id="KW-0914">Notch signaling pathway</keyword>
<dbReference type="Gene3D" id="3.40.630.10">
    <property type="entry name" value="Zn peptidases"/>
    <property type="match status" value="1"/>
</dbReference>
<organism evidence="12 13">
    <name type="scientific">Piptocephalis cylindrospora</name>
    <dbReference type="NCBI Taxonomy" id="1907219"/>
    <lineage>
        <taxon>Eukaryota</taxon>
        <taxon>Fungi</taxon>
        <taxon>Fungi incertae sedis</taxon>
        <taxon>Zoopagomycota</taxon>
        <taxon>Zoopagomycotina</taxon>
        <taxon>Zoopagomycetes</taxon>
        <taxon>Zoopagales</taxon>
        <taxon>Piptocephalidaceae</taxon>
        <taxon>Piptocephalis</taxon>
    </lineage>
</organism>
<protein>
    <recommendedName>
        <fullName evidence="3">Nicastrin</fullName>
    </recommendedName>
</protein>